<dbReference type="Proteomes" id="UP000467428">
    <property type="component" value="Chromosome"/>
</dbReference>
<evidence type="ECO:0000313" key="3">
    <source>
        <dbReference type="Proteomes" id="UP000467428"/>
    </source>
</evidence>
<dbReference type="AlphaFoldDB" id="A0A7I7S181"/>
<proteinExistence type="predicted"/>
<accession>A0A7I7S181</accession>
<name>A0A7I7S181_9MYCO</name>
<evidence type="ECO:0000256" key="1">
    <source>
        <dbReference type="SAM" id="Phobius"/>
    </source>
</evidence>
<sequence length="92" mass="9531">MIPLPRAWWLTSAMLIGVAVGFMAGIAATMVVTAPVRPDVVIGLVVAVPSTIGLLLVLCSGRRWITTFGVFVLSVAPGWLGVLVAMQAVSLG</sequence>
<dbReference type="RefSeq" id="WP_163919293.1">
    <property type="nucleotide sequence ID" value="NZ_AP022593.1"/>
</dbReference>
<reference evidence="2 3" key="1">
    <citation type="journal article" date="2019" name="Emerg. Microbes Infect.">
        <title>Comprehensive subspecies identification of 175 nontuberculous mycobacteria species based on 7547 genomic profiles.</title>
        <authorList>
            <person name="Matsumoto Y."/>
            <person name="Kinjo T."/>
            <person name="Motooka D."/>
            <person name="Nabeya D."/>
            <person name="Jung N."/>
            <person name="Uechi K."/>
            <person name="Horii T."/>
            <person name="Iida T."/>
            <person name="Fujita J."/>
            <person name="Nakamura S."/>
        </authorList>
    </citation>
    <scope>NUCLEOTIDE SEQUENCE [LARGE SCALE GENOMIC DNA]</scope>
    <source>
        <strain evidence="2 3">JCM 18538</strain>
    </source>
</reference>
<feature type="transmembrane region" description="Helical" evidence="1">
    <location>
        <begin position="40"/>
        <end position="58"/>
    </location>
</feature>
<keyword evidence="1" id="KW-0812">Transmembrane</keyword>
<evidence type="ECO:0008006" key="4">
    <source>
        <dbReference type="Google" id="ProtNLM"/>
    </source>
</evidence>
<keyword evidence="1" id="KW-1133">Transmembrane helix</keyword>
<evidence type="ECO:0000313" key="2">
    <source>
        <dbReference type="EMBL" id="BBY49705.1"/>
    </source>
</evidence>
<dbReference type="KEGG" id="marz:MARA_31730"/>
<geneLocation type="plasmid" evidence="3">
    <name>pjcm18538 dna</name>
</geneLocation>
<keyword evidence="3" id="KW-1185">Reference proteome</keyword>
<feature type="transmembrane region" description="Helical" evidence="1">
    <location>
        <begin position="65"/>
        <end position="89"/>
    </location>
</feature>
<keyword evidence="1" id="KW-0472">Membrane</keyword>
<gene>
    <name evidence="2" type="ORF">MARA_31730</name>
</gene>
<dbReference type="InterPro" id="IPR031614">
    <property type="entry name" value="Holin_9"/>
</dbReference>
<organism evidence="2 3">
    <name type="scientific">Mycolicibacterium arabiense</name>
    <dbReference type="NCBI Taxonomy" id="1286181"/>
    <lineage>
        <taxon>Bacteria</taxon>
        <taxon>Bacillati</taxon>
        <taxon>Actinomycetota</taxon>
        <taxon>Actinomycetes</taxon>
        <taxon>Mycobacteriales</taxon>
        <taxon>Mycobacteriaceae</taxon>
        <taxon>Mycolicibacterium</taxon>
    </lineage>
</organism>
<dbReference type="EMBL" id="AP022593">
    <property type="protein sequence ID" value="BBY49705.1"/>
    <property type="molecule type" value="Genomic_DNA"/>
</dbReference>
<dbReference type="Pfam" id="PF16936">
    <property type="entry name" value="Holin_9"/>
    <property type="match status" value="1"/>
</dbReference>
<feature type="transmembrane region" description="Helical" evidence="1">
    <location>
        <begin position="7"/>
        <end position="34"/>
    </location>
</feature>
<protein>
    <recommendedName>
        <fullName evidence="4">Hydrophobic protein</fullName>
    </recommendedName>
</protein>